<protein>
    <recommendedName>
        <fullName evidence="3">Lipocalin-like domain-containing protein</fullName>
    </recommendedName>
</protein>
<comment type="caution">
    <text evidence="1">The sequence shown here is derived from an EMBL/GenBank/DDBJ whole genome shotgun (WGS) entry which is preliminary data.</text>
</comment>
<dbReference type="PROSITE" id="PS51257">
    <property type="entry name" value="PROKAR_LIPOPROTEIN"/>
    <property type="match status" value="1"/>
</dbReference>
<reference evidence="1 2" key="1">
    <citation type="submission" date="2019-02" db="EMBL/GenBank/DDBJ databases">
        <title>Pedobacter sp. RP-3-8 sp. nov., isolated from Arctic soil.</title>
        <authorList>
            <person name="Dahal R.H."/>
        </authorList>
    </citation>
    <scope>NUCLEOTIDE SEQUENCE [LARGE SCALE GENOMIC DNA]</scope>
    <source>
        <strain evidence="1 2">RP-3-8</strain>
    </source>
</reference>
<dbReference type="Proteomes" id="UP000291117">
    <property type="component" value="Unassembled WGS sequence"/>
</dbReference>
<evidence type="ECO:0000313" key="1">
    <source>
        <dbReference type="EMBL" id="TCC87121.1"/>
    </source>
</evidence>
<accession>A0A4R0MKK1</accession>
<dbReference type="RefSeq" id="WP_131611766.1">
    <property type="nucleotide sequence ID" value="NZ_SJSM01000024.1"/>
</dbReference>
<evidence type="ECO:0008006" key="3">
    <source>
        <dbReference type="Google" id="ProtNLM"/>
    </source>
</evidence>
<evidence type="ECO:0000313" key="2">
    <source>
        <dbReference type="Proteomes" id="UP000291117"/>
    </source>
</evidence>
<keyword evidence="2" id="KW-1185">Reference proteome</keyword>
<dbReference type="OrthoDB" id="768367at2"/>
<gene>
    <name evidence="1" type="ORF">EZ444_22995</name>
</gene>
<proteinExistence type="predicted"/>
<dbReference type="AlphaFoldDB" id="A0A4R0MKK1"/>
<organism evidence="1 2">
    <name type="scientific">Pedobacter hiemivivus</name>
    <dbReference type="NCBI Taxonomy" id="2530454"/>
    <lineage>
        <taxon>Bacteria</taxon>
        <taxon>Pseudomonadati</taxon>
        <taxon>Bacteroidota</taxon>
        <taxon>Sphingobacteriia</taxon>
        <taxon>Sphingobacteriales</taxon>
        <taxon>Sphingobacteriaceae</taxon>
        <taxon>Pedobacter</taxon>
    </lineage>
</organism>
<sequence>MKIRLLFIAFMAIVAIGCKKDGSQVAKINDDLIGKWSVQSNHMIYFDQSGQKEYEEVLVANSQATNVSFVKGAKAKIETQDSTVVNTPYNVAEERNLIYMKLNDAEIFNASLWTLTDITEKEMTWQANFTNIKYEDKDTGEILEAPKAELTLKFYKE</sequence>
<name>A0A4R0MKK1_9SPHI</name>
<dbReference type="EMBL" id="SJSM01000024">
    <property type="protein sequence ID" value="TCC87121.1"/>
    <property type="molecule type" value="Genomic_DNA"/>
</dbReference>